<dbReference type="KEGG" id="cex:CSE_07420"/>
<gene>
    <name evidence="8 11" type="primary">hisS</name>
    <name evidence="11" type="ordered locus">CSE_07420</name>
</gene>
<protein>
    <recommendedName>
        <fullName evidence="8">Histidine--tRNA ligase</fullName>
        <ecNumber evidence="8">6.1.1.21</ecNumber>
    </recommendedName>
    <alternativeName>
        <fullName evidence="8">Histidyl-tRNA synthetase</fullName>
        <shortName evidence="8">HisRS</shortName>
    </alternativeName>
</protein>
<dbReference type="GO" id="GO:0004821">
    <property type="term" value="F:histidine-tRNA ligase activity"/>
    <property type="evidence" value="ECO:0007669"/>
    <property type="project" value="UniProtKB-UniRule"/>
</dbReference>
<feature type="binding site" evidence="9">
    <location>
        <begin position="81"/>
        <end position="83"/>
    </location>
    <ligand>
        <name>L-histidine</name>
        <dbReference type="ChEBI" id="CHEBI:57595"/>
    </ligand>
</feature>
<organism evidence="11 12">
    <name type="scientific">Caldisericum exile (strain DSM 21853 / NBRC 104410 / AZM16c01)</name>
    <dbReference type="NCBI Taxonomy" id="511051"/>
    <lineage>
        <taxon>Bacteria</taxon>
        <taxon>Pseudomonadati</taxon>
        <taxon>Caldisericota/Cryosericota group</taxon>
        <taxon>Caldisericota</taxon>
        <taxon>Caldisericia</taxon>
        <taxon>Caldisericales</taxon>
        <taxon>Caldisericaceae</taxon>
        <taxon>Caldisericum</taxon>
    </lineage>
</organism>
<dbReference type="PIRSF" id="PIRSF001549">
    <property type="entry name" value="His-tRNA_synth"/>
    <property type="match status" value="1"/>
</dbReference>
<name>A0A7U6JEV9_CALEA</name>
<dbReference type="InterPro" id="IPR006195">
    <property type="entry name" value="aa-tRNA-synth_II"/>
</dbReference>
<dbReference type="Gene3D" id="3.40.50.800">
    <property type="entry name" value="Anticodon-binding domain"/>
    <property type="match status" value="1"/>
</dbReference>
<dbReference type="InterPro" id="IPR004516">
    <property type="entry name" value="HisRS/HisZ"/>
</dbReference>
<proteinExistence type="inferred from homology"/>
<dbReference type="AlphaFoldDB" id="A0A7U6JEV9"/>
<dbReference type="RefSeq" id="WP_014453271.1">
    <property type="nucleotide sequence ID" value="NC_017096.1"/>
</dbReference>
<keyword evidence="6 8" id="KW-0030">Aminoacyl-tRNA synthetase</keyword>
<feature type="binding site" evidence="9">
    <location>
        <position position="126"/>
    </location>
    <ligand>
        <name>L-histidine</name>
        <dbReference type="ChEBI" id="CHEBI:57595"/>
    </ligand>
</feature>
<dbReference type="Pfam" id="PF03129">
    <property type="entry name" value="HGTP_anticodon"/>
    <property type="match status" value="1"/>
</dbReference>
<comment type="catalytic activity">
    <reaction evidence="7 8">
        <text>tRNA(His) + L-histidine + ATP = L-histidyl-tRNA(His) + AMP + diphosphate + H(+)</text>
        <dbReference type="Rhea" id="RHEA:17313"/>
        <dbReference type="Rhea" id="RHEA-COMP:9665"/>
        <dbReference type="Rhea" id="RHEA-COMP:9689"/>
        <dbReference type="ChEBI" id="CHEBI:15378"/>
        <dbReference type="ChEBI" id="CHEBI:30616"/>
        <dbReference type="ChEBI" id="CHEBI:33019"/>
        <dbReference type="ChEBI" id="CHEBI:57595"/>
        <dbReference type="ChEBI" id="CHEBI:78442"/>
        <dbReference type="ChEBI" id="CHEBI:78527"/>
        <dbReference type="ChEBI" id="CHEBI:456215"/>
        <dbReference type="EC" id="6.1.1.21"/>
    </reaction>
</comment>
<dbReference type="PANTHER" id="PTHR43707">
    <property type="entry name" value="HISTIDYL-TRNA SYNTHETASE"/>
    <property type="match status" value="1"/>
</dbReference>
<evidence type="ECO:0000256" key="1">
    <source>
        <dbReference type="ARBA" id="ARBA00008226"/>
    </source>
</evidence>
<keyword evidence="8" id="KW-0963">Cytoplasm</keyword>
<keyword evidence="4 8" id="KW-0547">Nucleotide-binding</keyword>
<dbReference type="Proteomes" id="UP000004793">
    <property type="component" value="Chromosome"/>
</dbReference>
<dbReference type="HAMAP" id="MF_00127">
    <property type="entry name" value="His_tRNA_synth"/>
    <property type="match status" value="1"/>
</dbReference>
<evidence type="ECO:0000256" key="6">
    <source>
        <dbReference type="ARBA" id="ARBA00023146"/>
    </source>
</evidence>
<evidence type="ECO:0000259" key="10">
    <source>
        <dbReference type="PROSITE" id="PS50862"/>
    </source>
</evidence>
<evidence type="ECO:0000256" key="7">
    <source>
        <dbReference type="ARBA" id="ARBA00047639"/>
    </source>
</evidence>
<feature type="binding site" evidence="9">
    <location>
        <begin position="260"/>
        <end position="261"/>
    </location>
    <ligand>
        <name>L-histidine</name>
        <dbReference type="ChEBI" id="CHEBI:57595"/>
    </ligand>
</feature>
<dbReference type="SUPFAM" id="SSF52954">
    <property type="entry name" value="Class II aaRS ABD-related"/>
    <property type="match status" value="1"/>
</dbReference>
<dbReference type="InterPro" id="IPR004154">
    <property type="entry name" value="Anticodon-bd"/>
</dbReference>
<dbReference type="EMBL" id="AP012051">
    <property type="protein sequence ID" value="BAL80868.1"/>
    <property type="molecule type" value="Genomic_DNA"/>
</dbReference>
<keyword evidence="12" id="KW-1185">Reference proteome</keyword>
<dbReference type="EC" id="6.1.1.21" evidence="8"/>
<dbReference type="PROSITE" id="PS50862">
    <property type="entry name" value="AA_TRNA_LIGASE_II"/>
    <property type="match status" value="1"/>
</dbReference>
<evidence type="ECO:0000256" key="8">
    <source>
        <dbReference type="HAMAP-Rule" id="MF_00127"/>
    </source>
</evidence>
<evidence type="ECO:0000313" key="12">
    <source>
        <dbReference type="Proteomes" id="UP000004793"/>
    </source>
</evidence>
<dbReference type="GO" id="GO:0006427">
    <property type="term" value="P:histidyl-tRNA aminoacylation"/>
    <property type="evidence" value="ECO:0007669"/>
    <property type="project" value="UniProtKB-UniRule"/>
</dbReference>
<dbReference type="GO" id="GO:0005737">
    <property type="term" value="C:cytoplasm"/>
    <property type="evidence" value="ECO:0007669"/>
    <property type="project" value="UniProtKB-SubCell"/>
</dbReference>
<comment type="subunit">
    <text evidence="2 8">Homodimer.</text>
</comment>
<evidence type="ECO:0000256" key="5">
    <source>
        <dbReference type="ARBA" id="ARBA00022917"/>
    </source>
</evidence>
<accession>A0A7U6JEV9</accession>
<keyword evidence="3 8" id="KW-0436">Ligase</keyword>
<dbReference type="Pfam" id="PF13393">
    <property type="entry name" value="tRNA-synt_His"/>
    <property type="match status" value="1"/>
</dbReference>
<feature type="domain" description="Aminoacyl-transfer RNA synthetases class-II family profile" evidence="10">
    <location>
        <begin position="19"/>
        <end position="321"/>
    </location>
</feature>
<dbReference type="InterPro" id="IPR015807">
    <property type="entry name" value="His-tRNA-ligase"/>
</dbReference>
<evidence type="ECO:0000256" key="3">
    <source>
        <dbReference type="ARBA" id="ARBA00022598"/>
    </source>
</evidence>
<feature type="binding site" evidence="9">
    <location>
        <position position="112"/>
    </location>
    <ligand>
        <name>L-histidine</name>
        <dbReference type="ChEBI" id="CHEBI:57595"/>
    </ligand>
</feature>
<dbReference type="OrthoDB" id="9800814at2"/>
<keyword evidence="8" id="KW-0067">ATP-binding</keyword>
<dbReference type="GO" id="GO:0005524">
    <property type="term" value="F:ATP binding"/>
    <property type="evidence" value="ECO:0007669"/>
    <property type="project" value="UniProtKB-UniRule"/>
</dbReference>
<reference evidence="11 12" key="1">
    <citation type="submission" date="2011-01" db="EMBL/GenBank/DDBJ databases">
        <title>Whole genome sequence of Caldisericum exile AZM16c01.</title>
        <authorList>
            <person name="Narita-Yamada S."/>
            <person name="Kawakoshi A."/>
            <person name="Nakamura S."/>
            <person name="Sasagawa M."/>
            <person name="Fukada J."/>
            <person name="Sekine M."/>
            <person name="Kato Y."/>
            <person name="Fukai R."/>
            <person name="Sasaki K."/>
            <person name="Hanamaki A."/>
            <person name="Narita H."/>
            <person name="Konno Y."/>
            <person name="Mori K."/>
            <person name="Yamazaki S."/>
            <person name="Suzuki K."/>
            <person name="Fujita N."/>
        </authorList>
    </citation>
    <scope>NUCLEOTIDE SEQUENCE [LARGE SCALE GENOMIC DNA]</scope>
    <source>
        <strain evidence="12">DSM 21853 / NBRC 104410 / AZM16c01</strain>
    </source>
</reference>
<dbReference type="CDD" id="cd00773">
    <property type="entry name" value="HisRS-like_core"/>
    <property type="match status" value="1"/>
</dbReference>
<dbReference type="InterPro" id="IPR036621">
    <property type="entry name" value="Anticodon-bd_dom_sf"/>
</dbReference>
<sequence length="417" mass="48058">MEIKTVKGFKDILGIDAILFNEIQKLSYNIANAFGYKLIVLPTVEYAELFDRSVGNTTDIVEKEMFTFDDKGGRTLSLRPEMTASVARSFIEHHMETNPMPLKFFYFGQCFRYENPQKGRYREFYQLGIEALGDISPILDVEVIQIALKIIEHFNIKNLKVKINSIGCRVCRPKYKETLTEALKPHYNELCSDCQRRLYTNPLRVLDCKKEKDSLKESLPKITDYLCDECMEHFEEVKKLLTELKIPFEVDNTLVRGLDYYTKTVFEVVSEDLGAQNALLGGGRYDYLIEDLGGRKTPGVGFALGVERFIEILKARNYKIPDNKKIYIAYDKKFSSTAFKIRDSLIPDFIVEIDPKGDSIKKQIERASRREINFVCILGEDEFSENSVSIKDMEKGNQIKVKIDELKESIKELINNA</sequence>
<dbReference type="SUPFAM" id="SSF55681">
    <property type="entry name" value="Class II aaRS and biotin synthetases"/>
    <property type="match status" value="1"/>
</dbReference>
<feature type="binding site" evidence="9">
    <location>
        <position position="256"/>
    </location>
    <ligand>
        <name>L-histidine</name>
        <dbReference type="ChEBI" id="CHEBI:57595"/>
    </ligand>
</feature>
<keyword evidence="5 8" id="KW-0648">Protein biosynthesis</keyword>
<dbReference type="NCBIfam" id="TIGR00442">
    <property type="entry name" value="hisS"/>
    <property type="match status" value="1"/>
</dbReference>
<evidence type="ECO:0000256" key="2">
    <source>
        <dbReference type="ARBA" id="ARBA00011738"/>
    </source>
</evidence>
<dbReference type="PANTHER" id="PTHR43707:SF1">
    <property type="entry name" value="HISTIDINE--TRNA LIGASE, MITOCHONDRIAL-RELATED"/>
    <property type="match status" value="1"/>
</dbReference>
<comment type="subcellular location">
    <subcellularLocation>
        <location evidence="8">Cytoplasm</location>
    </subcellularLocation>
</comment>
<dbReference type="InterPro" id="IPR041715">
    <property type="entry name" value="HisRS-like_core"/>
</dbReference>
<dbReference type="InterPro" id="IPR045864">
    <property type="entry name" value="aa-tRNA-synth_II/BPL/LPL"/>
</dbReference>
<evidence type="ECO:0000256" key="4">
    <source>
        <dbReference type="ARBA" id="ARBA00022741"/>
    </source>
</evidence>
<evidence type="ECO:0000313" key="11">
    <source>
        <dbReference type="EMBL" id="BAL80868.1"/>
    </source>
</evidence>
<comment type="similarity">
    <text evidence="1 8">Belongs to the class-II aminoacyl-tRNA synthetase family.</text>
</comment>
<feature type="binding site" evidence="9">
    <location>
        <position position="130"/>
    </location>
    <ligand>
        <name>L-histidine</name>
        <dbReference type="ChEBI" id="CHEBI:57595"/>
    </ligand>
</feature>
<dbReference type="Gene3D" id="3.30.930.10">
    <property type="entry name" value="Bira Bifunctional Protein, Domain 2"/>
    <property type="match status" value="1"/>
</dbReference>
<evidence type="ECO:0000256" key="9">
    <source>
        <dbReference type="PIRSR" id="PIRSR001549-1"/>
    </source>
</evidence>